<proteinExistence type="predicted"/>
<dbReference type="EMBL" id="LJDB01000010">
    <property type="protein sequence ID" value="ONI42590.1"/>
    <property type="molecule type" value="Genomic_DNA"/>
</dbReference>
<evidence type="ECO:0000313" key="2">
    <source>
        <dbReference type="Proteomes" id="UP000188605"/>
    </source>
</evidence>
<dbReference type="Proteomes" id="UP000188605">
    <property type="component" value="Unassembled WGS sequence"/>
</dbReference>
<sequence>MVTVAQVTQASDAEMICLTYELFLERVQDAINNKDEFKQHTQRAREVLKVLVNNLDFDVPISSNVFQIYVYVQKMLLKYDTLPDAYKLIRHLQETFEMVNKQQPHRQQVMQNTQQIYAGATYSGSSLNEFVTGGQNRGFKA</sequence>
<gene>
    <name evidence="1" type="ORF">AN396_14115</name>
</gene>
<keyword evidence="2" id="KW-1185">Reference proteome</keyword>
<comment type="caution">
    <text evidence="1">The sequence shown here is derived from an EMBL/GenBank/DDBJ whole genome shotgun (WGS) entry which is preliminary data.</text>
</comment>
<protein>
    <submittedName>
        <fullName evidence="1">Uncharacterized protein</fullName>
    </submittedName>
</protein>
<reference evidence="1" key="1">
    <citation type="submission" date="2016-08" db="EMBL/GenBank/DDBJ databases">
        <authorList>
            <person name="Ngugi D.K."/>
            <person name="Miyake S."/>
            <person name="Stingl U."/>
        </authorList>
    </citation>
    <scope>NUCLEOTIDE SEQUENCE</scope>
    <source>
        <strain evidence="1">SCG-B11WGA-EpuloA1</strain>
    </source>
</reference>
<accession>A0ACC8XGE9</accession>
<organism evidence="1 2">
    <name type="scientific">Candidatus Epulonipiscium fishelsonii</name>
    <dbReference type="NCBI Taxonomy" id="77094"/>
    <lineage>
        <taxon>Bacteria</taxon>
        <taxon>Bacillati</taxon>
        <taxon>Bacillota</taxon>
        <taxon>Clostridia</taxon>
        <taxon>Lachnospirales</taxon>
        <taxon>Lachnospiraceae</taxon>
        <taxon>Candidatus Epulonipiscium</taxon>
    </lineage>
</organism>
<name>A0ACC8XGE9_9FIRM</name>
<evidence type="ECO:0000313" key="1">
    <source>
        <dbReference type="EMBL" id="ONI42590.1"/>
    </source>
</evidence>